<organism evidence="1 2">
    <name type="scientific">Phaethon lepturus</name>
    <name type="common">White-tailed tropicbird</name>
    <dbReference type="NCBI Taxonomy" id="97097"/>
    <lineage>
        <taxon>Eukaryota</taxon>
        <taxon>Metazoa</taxon>
        <taxon>Chordata</taxon>
        <taxon>Craniata</taxon>
        <taxon>Vertebrata</taxon>
        <taxon>Euteleostomi</taxon>
        <taxon>Archelosauria</taxon>
        <taxon>Archosauria</taxon>
        <taxon>Dinosauria</taxon>
        <taxon>Saurischia</taxon>
        <taxon>Theropoda</taxon>
        <taxon>Coelurosauria</taxon>
        <taxon>Aves</taxon>
        <taxon>Neognathae</taxon>
        <taxon>Neoaves</taxon>
        <taxon>Phaethontimorphae</taxon>
        <taxon>Phaethontiformes</taxon>
        <taxon>Phaethontidae</taxon>
        <taxon>Phaethon</taxon>
    </lineage>
</organism>
<proteinExistence type="predicted"/>
<dbReference type="EMBL" id="KK438722">
    <property type="protein sequence ID" value="KFQ69573.1"/>
    <property type="molecule type" value="Genomic_DNA"/>
</dbReference>
<dbReference type="AlphaFoldDB" id="A0A091U672"/>
<evidence type="ECO:0000313" key="2">
    <source>
        <dbReference type="Proteomes" id="UP000053638"/>
    </source>
</evidence>
<dbReference type="Proteomes" id="UP000053638">
    <property type="component" value="Unassembled WGS sequence"/>
</dbReference>
<dbReference type="PhylomeDB" id="A0A091U672"/>
<name>A0A091U672_PHALP</name>
<gene>
    <name evidence="1" type="ORF">N335_05607</name>
</gene>
<protein>
    <submittedName>
        <fullName evidence="1">Uncharacterized protein</fullName>
    </submittedName>
</protein>
<sequence length="114" mass="12769">MRAERLGATWLILERRYSCRPLRYSESEMTRLEKLSMLMRSRGEMSIPAQTGLTHGGAGGFQDSLRLGAVHDDLLQRLQALLTQLLAVPDELGQPAIGVVLRDDLDQLREVVPI</sequence>
<feature type="non-terminal residue" evidence="1">
    <location>
        <position position="114"/>
    </location>
</feature>
<reference evidence="1 2" key="1">
    <citation type="submission" date="2014-04" db="EMBL/GenBank/DDBJ databases">
        <title>Genome evolution of avian class.</title>
        <authorList>
            <person name="Zhang G."/>
            <person name="Li C."/>
        </authorList>
    </citation>
    <scope>NUCLEOTIDE SEQUENCE [LARGE SCALE GENOMIC DNA]</scope>
    <source>
        <strain evidence="1">BGI_N335</strain>
    </source>
</reference>
<evidence type="ECO:0000313" key="1">
    <source>
        <dbReference type="EMBL" id="KFQ69573.1"/>
    </source>
</evidence>
<accession>A0A091U672</accession>
<keyword evidence="2" id="KW-1185">Reference proteome</keyword>